<dbReference type="EMBL" id="JBHSBB010000006">
    <property type="protein sequence ID" value="MFC4030922.1"/>
    <property type="molecule type" value="Genomic_DNA"/>
</dbReference>
<dbReference type="SUPFAM" id="SSF53850">
    <property type="entry name" value="Periplasmic binding protein-like II"/>
    <property type="match status" value="1"/>
</dbReference>
<gene>
    <name evidence="4" type="ORF">ACFO3J_05495</name>
</gene>
<evidence type="ECO:0000256" key="1">
    <source>
        <dbReference type="ARBA" id="ARBA00022729"/>
    </source>
</evidence>
<dbReference type="Gene3D" id="3.40.190.10">
    <property type="entry name" value="Periplasmic binding protein-like II"/>
    <property type="match status" value="2"/>
</dbReference>
<evidence type="ECO:0000313" key="5">
    <source>
        <dbReference type="Proteomes" id="UP001595765"/>
    </source>
</evidence>
<keyword evidence="5" id="KW-1185">Reference proteome</keyword>
<evidence type="ECO:0000259" key="3">
    <source>
        <dbReference type="SMART" id="SM00062"/>
    </source>
</evidence>
<dbReference type="PANTHER" id="PTHR35936:SF19">
    <property type="entry name" value="AMINO-ACID-BINDING PROTEIN YXEM-RELATED"/>
    <property type="match status" value="1"/>
</dbReference>
<name>A0ABV8HFM3_9ACTN</name>
<reference evidence="5" key="1">
    <citation type="journal article" date="2019" name="Int. J. Syst. Evol. Microbiol.">
        <title>The Global Catalogue of Microorganisms (GCM) 10K type strain sequencing project: providing services to taxonomists for standard genome sequencing and annotation.</title>
        <authorList>
            <consortium name="The Broad Institute Genomics Platform"/>
            <consortium name="The Broad Institute Genome Sequencing Center for Infectious Disease"/>
            <person name="Wu L."/>
            <person name="Ma J."/>
        </authorList>
    </citation>
    <scope>NUCLEOTIDE SEQUENCE [LARGE SCALE GENOMIC DNA]</scope>
    <source>
        <strain evidence="5">CGMCC 4.7237</strain>
    </source>
</reference>
<organism evidence="4 5">
    <name type="scientific">Streptomyces polygonati</name>
    <dbReference type="NCBI Taxonomy" id="1617087"/>
    <lineage>
        <taxon>Bacteria</taxon>
        <taxon>Bacillati</taxon>
        <taxon>Actinomycetota</taxon>
        <taxon>Actinomycetes</taxon>
        <taxon>Kitasatosporales</taxon>
        <taxon>Streptomycetaceae</taxon>
        <taxon>Streptomyces</taxon>
    </lineage>
</organism>
<proteinExistence type="predicted"/>
<accession>A0ABV8HFM3</accession>
<sequence>MPSFRSRLIQGLTASTAVAALASGLAACGGDSSASTSSAAGSGVVTVGALSNGAAVQTDLKVSEVASLHAELPPAVAKRGKLVIGIGALPTGSAPLNYIGSDQKTITGVEPDFGRLVAAVLGLKPVVTNATWDNLFVGIDSGKTDVGFSNITDTEERKKKYDFASYRQDNLAFEVLGSNAWNFDGNYLNLAGKTVAVGAGTNQEKILLEWQTKLKAQGKNLTVKYYPDNNSTYLALSAGKIDAFFGPNPSIAYHVIQDAKTTNPTRNAGKFSGAGASLQGLIAATTKKDSGLVKPVADAINYLIKNGQYAKWLAAWNLSNEAVSTSEINPPGLPITNS</sequence>
<feature type="domain" description="Solute-binding protein family 3/N-terminal" evidence="3">
    <location>
        <begin position="83"/>
        <end position="320"/>
    </location>
</feature>
<evidence type="ECO:0000313" key="4">
    <source>
        <dbReference type="EMBL" id="MFC4030922.1"/>
    </source>
</evidence>
<protein>
    <submittedName>
        <fullName evidence="4">ABC transporter substrate-binding protein</fullName>
    </submittedName>
</protein>
<dbReference type="SMART" id="SM00062">
    <property type="entry name" value="PBPb"/>
    <property type="match status" value="1"/>
</dbReference>
<dbReference type="PANTHER" id="PTHR35936">
    <property type="entry name" value="MEMBRANE-BOUND LYTIC MUREIN TRANSGLYCOSYLASE F"/>
    <property type="match status" value="1"/>
</dbReference>
<dbReference type="PROSITE" id="PS51257">
    <property type="entry name" value="PROKAR_LIPOPROTEIN"/>
    <property type="match status" value="1"/>
</dbReference>
<evidence type="ECO:0000256" key="2">
    <source>
        <dbReference type="SAM" id="SignalP"/>
    </source>
</evidence>
<dbReference type="Proteomes" id="UP001595765">
    <property type="component" value="Unassembled WGS sequence"/>
</dbReference>
<feature type="signal peptide" evidence="2">
    <location>
        <begin position="1"/>
        <end position="19"/>
    </location>
</feature>
<keyword evidence="1 2" id="KW-0732">Signal</keyword>
<dbReference type="Pfam" id="PF00497">
    <property type="entry name" value="SBP_bac_3"/>
    <property type="match status" value="1"/>
</dbReference>
<dbReference type="InterPro" id="IPR001638">
    <property type="entry name" value="Solute-binding_3/MltF_N"/>
</dbReference>
<comment type="caution">
    <text evidence="4">The sequence shown here is derived from an EMBL/GenBank/DDBJ whole genome shotgun (WGS) entry which is preliminary data.</text>
</comment>
<feature type="chain" id="PRO_5046241522" evidence="2">
    <location>
        <begin position="20"/>
        <end position="338"/>
    </location>
</feature>
<dbReference type="RefSeq" id="WP_386426644.1">
    <property type="nucleotide sequence ID" value="NZ_JBHSBB010000006.1"/>
</dbReference>
<dbReference type="CDD" id="cd01004">
    <property type="entry name" value="PBP2_MidA_like"/>
    <property type="match status" value="1"/>
</dbReference>